<reference evidence="2 3" key="1">
    <citation type="journal article" date="2020" name="Nature">
        <title>Six reference-quality genomes reveal evolution of bat adaptations.</title>
        <authorList>
            <person name="Jebb D."/>
            <person name="Huang Z."/>
            <person name="Pippel M."/>
            <person name="Hughes G.M."/>
            <person name="Lavrichenko K."/>
            <person name="Devanna P."/>
            <person name="Winkler S."/>
            <person name="Jermiin L.S."/>
            <person name="Skirmuntt E.C."/>
            <person name="Katzourakis A."/>
            <person name="Burkitt-Gray L."/>
            <person name="Ray D.A."/>
            <person name="Sullivan K.A.M."/>
            <person name="Roscito J.G."/>
            <person name="Kirilenko B.M."/>
            <person name="Davalos L.M."/>
            <person name="Corthals A.P."/>
            <person name="Power M.L."/>
            <person name="Jones G."/>
            <person name="Ransome R.D."/>
            <person name="Dechmann D.K.N."/>
            <person name="Locatelli A.G."/>
            <person name="Puechmaille S.J."/>
            <person name="Fedrigo O."/>
            <person name="Jarvis E.D."/>
            <person name="Hiller M."/>
            <person name="Vernes S.C."/>
            <person name="Myers E.W."/>
            <person name="Teeling E.C."/>
        </authorList>
    </citation>
    <scope>NUCLEOTIDE SEQUENCE [LARGE SCALE GENOMIC DNA]</scope>
    <source>
        <strain evidence="2">MMyoMyo1</strain>
        <tissue evidence="2">Flight muscle</tissue>
    </source>
</reference>
<evidence type="ECO:0000313" key="2">
    <source>
        <dbReference type="EMBL" id="KAF6378805.1"/>
    </source>
</evidence>
<dbReference type="Proteomes" id="UP000527355">
    <property type="component" value="Unassembled WGS sequence"/>
</dbReference>
<dbReference type="EMBL" id="JABWUV010000002">
    <property type="protein sequence ID" value="KAF6378805.1"/>
    <property type="molecule type" value="Genomic_DNA"/>
</dbReference>
<feature type="transmembrane region" description="Helical" evidence="1">
    <location>
        <begin position="33"/>
        <end position="53"/>
    </location>
</feature>
<keyword evidence="3" id="KW-1185">Reference proteome</keyword>
<keyword evidence="1" id="KW-1133">Transmembrane helix</keyword>
<keyword evidence="1" id="KW-0472">Membrane</keyword>
<organism evidence="2 3">
    <name type="scientific">Myotis myotis</name>
    <name type="common">Greater mouse-eared bat</name>
    <name type="synonym">Vespertilio myotis</name>
    <dbReference type="NCBI Taxonomy" id="51298"/>
    <lineage>
        <taxon>Eukaryota</taxon>
        <taxon>Metazoa</taxon>
        <taxon>Chordata</taxon>
        <taxon>Craniata</taxon>
        <taxon>Vertebrata</taxon>
        <taxon>Euteleostomi</taxon>
        <taxon>Mammalia</taxon>
        <taxon>Eutheria</taxon>
        <taxon>Laurasiatheria</taxon>
        <taxon>Chiroptera</taxon>
        <taxon>Yangochiroptera</taxon>
        <taxon>Vespertilionidae</taxon>
        <taxon>Myotis</taxon>
    </lineage>
</organism>
<evidence type="ECO:0000313" key="3">
    <source>
        <dbReference type="Proteomes" id="UP000527355"/>
    </source>
</evidence>
<comment type="caution">
    <text evidence="2">The sequence shown here is derived from an EMBL/GenBank/DDBJ whole genome shotgun (WGS) entry which is preliminary data.</text>
</comment>
<gene>
    <name evidence="2" type="ORF">mMyoMyo1_009708</name>
</gene>
<name>A0A7J7ZXM0_MYOMY</name>
<evidence type="ECO:0000256" key="1">
    <source>
        <dbReference type="SAM" id="Phobius"/>
    </source>
</evidence>
<sequence>MHQKLDQVPFPHQILLASLSQGELDFVLDTLSFVLNILNFVLDTFLICPYIFISSHACNKDSAKNGECSEISPDLQVKLECRSFMDAGKQHDFCVRDKVQCTNHCKSSSQRIGMHISFSNSLSQRGI</sequence>
<protein>
    <submittedName>
        <fullName evidence="2">Uncharacterized protein</fullName>
    </submittedName>
</protein>
<accession>A0A7J7ZXM0</accession>
<dbReference type="AlphaFoldDB" id="A0A7J7ZXM0"/>
<proteinExistence type="predicted"/>
<keyword evidence="1" id="KW-0812">Transmembrane</keyword>